<evidence type="ECO:0000256" key="4">
    <source>
        <dbReference type="ARBA" id="ARBA00022989"/>
    </source>
</evidence>
<dbReference type="Proteomes" id="UP000310066">
    <property type="component" value="Unassembled WGS sequence"/>
</dbReference>
<protein>
    <recommendedName>
        <fullName evidence="10">Stress response RCI peptide</fullName>
    </recommendedName>
</protein>
<evidence type="ECO:0000256" key="3">
    <source>
        <dbReference type="ARBA" id="ARBA00022692"/>
    </source>
</evidence>
<evidence type="ECO:0000256" key="7">
    <source>
        <dbReference type="SAM" id="Phobius"/>
    </source>
</evidence>
<dbReference type="Pfam" id="PF01679">
    <property type="entry name" value="Pmp3"/>
    <property type="match status" value="1"/>
</dbReference>
<evidence type="ECO:0000256" key="1">
    <source>
        <dbReference type="ARBA" id="ARBA00004370"/>
    </source>
</evidence>
<dbReference type="STRING" id="329885.A0A4U0V2Z6"/>
<dbReference type="PROSITE" id="PS01309">
    <property type="entry name" value="UPF0057"/>
    <property type="match status" value="1"/>
</dbReference>
<dbReference type="EMBL" id="NAJP01000025">
    <property type="protein sequence ID" value="TKA42035.1"/>
    <property type="molecule type" value="Genomic_DNA"/>
</dbReference>
<evidence type="ECO:0008006" key="10">
    <source>
        <dbReference type="Google" id="ProtNLM"/>
    </source>
</evidence>
<sequence length="347" mass="38354">MCGSDIFLGLIAILFPPLAVWVKRGICSGDSLINIALCCLGFLPGLLHAWYIISITPDPTYEEVAQQDPERGGNGTVTYYYVQQDQPRNAPKINGAPRAYGTVSATPNGQFPQVQGQQGFVQPASSSTAPNGEEVPPSYQQAVQGDHKIQRPIMFKHRPHLTCSFAAVKEPPLAFVDRRIRDEALTVFYGGNTFHCPNQSALAYWLVRLTPEKRALIRHIRGFQLPREVGMNQDLYDARKGVWQVECALGLAGVKLEPGVLRMAAKCQVSGTRIVWWVSCSSFVLVGTMAVDEGMQVVRTIDASSFLKQVVDAQMVPQVDALEAMWRAIAASSRGIREVRRKREGRK</sequence>
<accession>A0A4U0V2Z6</accession>
<keyword evidence="3 7" id="KW-0812">Transmembrane</keyword>
<name>A0A4U0V2Z6_9PEZI</name>
<evidence type="ECO:0000256" key="6">
    <source>
        <dbReference type="SAM" id="MobiDB-lite"/>
    </source>
</evidence>
<comment type="caution">
    <text evidence="8">The sequence shown here is derived from an EMBL/GenBank/DDBJ whole genome shotgun (WGS) entry which is preliminary data.</text>
</comment>
<dbReference type="OrthoDB" id="2802411at2759"/>
<reference evidence="8 9" key="1">
    <citation type="submission" date="2017-03" db="EMBL/GenBank/DDBJ databases">
        <title>Genomes of endolithic fungi from Antarctica.</title>
        <authorList>
            <person name="Coleine C."/>
            <person name="Masonjones S."/>
            <person name="Stajich J.E."/>
        </authorList>
    </citation>
    <scope>NUCLEOTIDE SEQUENCE [LARGE SCALE GENOMIC DNA]</scope>
    <source>
        <strain evidence="8 9">CCFEE 5311</strain>
    </source>
</reference>
<organism evidence="8 9">
    <name type="scientific">Friedmanniomyces endolithicus</name>
    <dbReference type="NCBI Taxonomy" id="329885"/>
    <lineage>
        <taxon>Eukaryota</taxon>
        <taxon>Fungi</taxon>
        <taxon>Dikarya</taxon>
        <taxon>Ascomycota</taxon>
        <taxon>Pezizomycotina</taxon>
        <taxon>Dothideomycetes</taxon>
        <taxon>Dothideomycetidae</taxon>
        <taxon>Mycosphaerellales</taxon>
        <taxon>Teratosphaeriaceae</taxon>
        <taxon>Friedmanniomyces</taxon>
    </lineage>
</organism>
<evidence type="ECO:0000256" key="2">
    <source>
        <dbReference type="ARBA" id="ARBA00009530"/>
    </source>
</evidence>
<feature type="transmembrane region" description="Helical" evidence="7">
    <location>
        <begin position="34"/>
        <end position="53"/>
    </location>
</feature>
<dbReference type="PANTHER" id="PTHR21659">
    <property type="entry name" value="HYDROPHOBIC PROTEIN RCI2 LOW TEMPERATURE AND SALT RESPONSIVE PROTEIN LTI6 -RELATED"/>
    <property type="match status" value="1"/>
</dbReference>
<evidence type="ECO:0000313" key="9">
    <source>
        <dbReference type="Proteomes" id="UP000310066"/>
    </source>
</evidence>
<feature type="region of interest" description="Disordered" evidence="6">
    <location>
        <begin position="118"/>
        <end position="138"/>
    </location>
</feature>
<comment type="similarity">
    <text evidence="2">Belongs to the UPF0057 (PMP3) family.</text>
</comment>
<dbReference type="PANTHER" id="PTHR21659:SF57">
    <property type="entry name" value="PLASMA MEMBRANE PROTEOLIPID 31"/>
    <property type="match status" value="1"/>
</dbReference>
<keyword evidence="5 7" id="KW-0472">Membrane</keyword>
<feature type="transmembrane region" description="Helical" evidence="7">
    <location>
        <begin position="6"/>
        <end position="22"/>
    </location>
</feature>
<evidence type="ECO:0000313" key="8">
    <source>
        <dbReference type="EMBL" id="TKA42035.1"/>
    </source>
</evidence>
<dbReference type="GO" id="GO:0016020">
    <property type="term" value="C:membrane"/>
    <property type="evidence" value="ECO:0007669"/>
    <property type="project" value="UniProtKB-SubCell"/>
</dbReference>
<dbReference type="AlphaFoldDB" id="A0A4U0V2Z6"/>
<keyword evidence="4 7" id="KW-1133">Transmembrane helix</keyword>
<dbReference type="InterPro" id="IPR000612">
    <property type="entry name" value="PMP3"/>
</dbReference>
<comment type="subcellular location">
    <subcellularLocation>
        <location evidence="1">Membrane</location>
    </subcellularLocation>
</comment>
<proteinExistence type="inferred from homology"/>
<gene>
    <name evidence="8" type="ORF">B0A54_06716</name>
</gene>
<evidence type="ECO:0000256" key="5">
    <source>
        <dbReference type="ARBA" id="ARBA00023136"/>
    </source>
</evidence>